<proteinExistence type="predicted"/>
<feature type="transmembrane region" description="Helical" evidence="1">
    <location>
        <begin position="6"/>
        <end position="26"/>
    </location>
</feature>
<keyword evidence="1" id="KW-1133">Transmembrane helix</keyword>
<name>A0ABS6JED3_9BACI</name>
<gene>
    <name evidence="2" type="ORF">KS419_09800</name>
</gene>
<dbReference type="EMBL" id="JAHQCS010000091">
    <property type="protein sequence ID" value="MBU9712032.1"/>
    <property type="molecule type" value="Genomic_DNA"/>
</dbReference>
<keyword evidence="1" id="KW-0812">Transmembrane</keyword>
<dbReference type="Proteomes" id="UP000784880">
    <property type="component" value="Unassembled WGS sequence"/>
</dbReference>
<sequence length="53" mass="6160">MSTKSVIPMALMCVFVVGIIIFSTIFENNDKIREPDFSGHVYFHSEEEQMMFI</sequence>
<evidence type="ECO:0000313" key="2">
    <source>
        <dbReference type="EMBL" id="MBU9712032.1"/>
    </source>
</evidence>
<evidence type="ECO:0000256" key="1">
    <source>
        <dbReference type="SAM" id="Phobius"/>
    </source>
</evidence>
<comment type="caution">
    <text evidence="2">The sequence shown here is derived from an EMBL/GenBank/DDBJ whole genome shotgun (WGS) entry which is preliminary data.</text>
</comment>
<keyword evidence="3" id="KW-1185">Reference proteome</keyword>
<protein>
    <submittedName>
        <fullName evidence="2">Uncharacterized protein</fullName>
    </submittedName>
</protein>
<evidence type="ECO:0000313" key="3">
    <source>
        <dbReference type="Proteomes" id="UP000784880"/>
    </source>
</evidence>
<accession>A0ABS6JED3</accession>
<organism evidence="2 3">
    <name type="scientific">Evansella tamaricis</name>
    <dbReference type="NCBI Taxonomy" id="2069301"/>
    <lineage>
        <taxon>Bacteria</taxon>
        <taxon>Bacillati</taxon>
        <taxon>Bacillota</taxon>
        <taxon>Bacilli</taxon>
        <taxon>Bacillales</taxon>
        <taxon>Bacillaceae</taxon>
        <taxon>Evansella</taxon>
    </lineage>
</organism>
<keyword evidence="1" id="KW-0472">Membrane</keyword>
<dbReference type="RefSeq" id="WP_217066194.1">
    <property type="nucleotide sequence ID" value="NZ_JAHQCS010000091.1"/>
</dbReference>
<reference evidence="2 3" key="1">
    <citation type="submission" date="2021-06" db="EMBL/GenBank/DDBJ databases">
        <title>Bacillus sp. RD4P76, an endophyte from a halophyte.</title>
        <authorList>
            <person name="Sun J.-Q."/>
        </authorList>
    </citation>
    <scope>NUCLEOTIDE SEQUENCE [LARGE SCALE GENOMIC DNA]</scope>
    <source>
        <strain evidence="2 3">CGMCC 1.15917</strain>
    </source>
</reference>